<dbReference type="eggNOG" id="COG3941">
    <property type="taxonomic scope" value="Bacteria"/>
</dbReference>
<dbReference type="eggNOG" id="COG0419">
    <property type="taxonomic scope" value="Bacteria"/>
</dbReference>
<dbReference type="EMBL" id="CP003349">
    <property type="protein sequence ID" value="AFD05949.1"/>
    <property type="molecule type" value="Genomic_DNA"/>
</dbReference>
<dbReference type="KEGG" id="scn:Solca_0834"/>
<keyword evidence="1" id="KW-0175">Coiled coil</keyword>
<keyword evidence="4" id="KW-1185">Reference proteome</keyword>
<dbReference type="HOGENOM" id="CLU_301853_0_0_10"/>
<organism evidence="3 4">
    <name type="scientific">Solitalea canadensis (strain ATCC 29591 / DSM 3403 / JCM 21819 / LMG 8368 / NBRC 15130 / NCIMB 12057 / USAM 9D)</name>
    <name type="common">Flexibacter canadensis</name>
    <dbReference type="NCBI Taxonomy" id="929556"/>
    <lineage>
        <taxon>Bacteria</taxon>
        <taxon>Pseudomonadati</taxon>
        <taxon>Bacteroidota</taxon>
        <taxon>Sphingobacteriia</taxon>
        <taxon>Sphingobacteriales</taxon>
        <taxon>Sphingobacteriaceae</taxon>
        <taxon>Solitalea</taxon>
    </lineage>
</organism>
<evidence type="ECO:0000256" key="1">
    <source>
        <dbReference type="SAM" id="Coils"/>
    </source>
</evidence>
<proteinExistence type="predicted"/>
<feature type="coiled-coil region" evidence="1">
    <location>
        <begin position="504"/>
        <end position="627"/>
    </location>
</feature>
<evidence type="ECO:0000256" key="2">
    <source>
        <dbReference type="SAM" id="MobiDB-lite"/>
    </source>
</evidence>
<gene>
    <name evidence="3" type="ordered locus">Solca_0834</name>
</gene>
<accession>H8KPQ1</accession>
<sequence length="989" mass="108821">MAMENEKAVIDLVLNGQNSMTTINEVNSAVRALTSSINKMREADNPAQYAELIRQRKALKDAQNEMKEAVNGTTTSFGKFKQIAAGTFVGGALIKGFELAVAAVERFIGGIYQAAAQTQKFTAILENSLGSKSGAKAALDMLREWAAETPFSLEEATQGYIKLVNRGIIPTKAELTQMGDLAASQGKTLDQYIEAMLDGMTGEWERMKELGLRAKTVGDTVSLTFKGMTLSVNKFDEQGIQKALLNFAKMDGIAGSMAAVSKTIEGQASNLKDNLDKLAATIGTSFSESIMSIIKLANDGTSAITRMFKSAADNSIDDFKEQQKVVKSLTGDIAPLLDRYDTLKTKTKLTAIEQNELKNIIQRVSQVIPSAAAEFDKYGNIVSINTTKAREFIETQKAMLKVKNADAITENEDALKSDQKRLTELAIRRKSGTAWETATTGPGMSSSYVRKLTDEELRVLDENIAALNERIKGRTGIINELKGGNLTIPEIKVDKPQTNGNGNTEEEEKAKEKALNKYKELQQDIQKVKDDNHKLTLEKDQQEVFEVEQKYKKLRERAKGHANDILTINIEEKKELDLLKKKQAEEREKEQEKQNAEDAKAYFELSKNQLENRFNDKETNLQNQKADAYDDLNEVPLEERLEKELELQQAFALSEYELEYERLVALKILHETFGEDTSQIDKKIADNRIKESERVYKKKIADETRYKEGQKAIQEASISLVKEGVDTVKTLFGEKSAAYKAALVVEAAMSTAEVIMRTQSEIQGYWKLYSGIPGGQVIAGALTGIAVARAGLSIAKIAKAASMSGDDADSGSGNQTRSSTPKARDGALIGAVPEGSSHEDGGIDLFDRKTGKHILNMEGGEPLMVLSKKVYGNNKRLIDQLLYNSMYKNGAPVLPNYQAIDKAVSTYRNGGVSESLDAWQLAATAAASNSSGGTNSEVVIKNDDRLLEVMNQVLAAVREEKDRPVVISYFKIAESLNTVDMIRKDAGAR</sequence>
<evidence type="ECO:0000313" key="4">
    <source>
        <dbReference type="Proteomes" id="UP000007590"/>
    </source>
</evidence>
<evidence type="ECO:0008006" key="5">
    <source>
        <dbReference type="Google" id="ProtNLM"/>
    </source>
</evidence>
<name>H8KPQ1_SOLCM</name>
<feature type="compositionally biased region" description="Low complexity" evidence="2">
    <location>
        <begin position="803"/>
        <end position="813"/>
    </location>
</feature>
<reference evidence="3" key="1">
    <citation type="submission" date="2012-02" db="EMBL/GenBank/DDBJ databases">
        <title>The complete genome of Solitalea canadensis DSM 3403.</title>
        <authorList>
            <consortium name="US DOE Joint Genome Institute (JGI-PGF)"/>
            <person name="Lucas S."/>
            <person name="Copeland A."/>
            <person name="Lapidus A."/>
            <person name="Glavina del Rio T."/>
            <person name="Dalin E."/>
            <person name="Tice H."/>
            <person name="Bruce D."/>
            <person name="Goodwin L."/>
            <person name="Pitluck S."/>
            <person name="Peters L."/>
            <person name="Ovchinnikova G."/>
            <person name="Lu M."/>
            <person name="Kyrpides N."/>
            <person name="Mavromatis K."/>
            <person name="Ivanova N."/>
            <person name="Brettin T."/>
            <person name="Detter J.C."/>
            <person name="Han C."/>
            <person name="Larimer F."/>
            <person name="Land M."/>
            <person name="Hauser L."/>
            <person name="Markowitz V."/>
            <person name="Cheng J.-F."/>
            <person name="Hugenholtz P."/>
            <person name="Woyke T."/>
            <person name="Wu D."/>
            <person name="Spring S."/>
            <person name="Schroeder M."/>
            <person name="Kopitz M."/>
            <person name="Brambilla E."/>
            <person name="Klenk H.-P."/>
            <person name="Eisen J.A."/>
        </authorList>
    </citation>
    <scope>NUCLEOTIDE SEQUENCE</scope>
    <source>
        <strain evidence="3">DSM 3403</strain>
    </source>
</reference>
<dbReference type="STRING" id="929556.Solca_0834"/>
<protein>
    <recommendedName>
        <fullName evidence="5">Tape measure domain protein</fullName>
    </recommendedName>
</protein>
<dbReference type="AlphaFoldDB" id="H8KPQ1"/>
<feature type="region of interest" description="Disordered" evidence="2">
    <location>
        <begin position="803"/>
        <end position="842"/>
    </location>
</feature>
<evidence type="ECO:0000313" key="3">
    <source>
        <dbReference type="EMBL" id="AFD05949.1"/>
    </source>
</evidence>
<dbReference type="Proteomes" id="UP000007590">
    <property type="component" value="Chromosome"/>
</dbReference>